<name>A0ABV7IPN7_9SPHN</name>
<dbReference type="RefSeq" id="WP_379510016.1">
    <property type="nucleotide sequence ID" value="NZ_JBHRTQ010000008.1"/>
</dbReference>
<dbReference type="EMBL" id="JBHRTQ010000008">
    <property type="protein sequence ID" value="MFC3174631.1"/>
    <property type="molecule type" value="Genomic_DNA"/>
</dbReference>
<comment type="caution">
    <text evidence="2">The sequence shown here is derived from an EMBL/GenBank/DDBJ whole genome shotgun (WGS) entry which is preliminary data.</text>
</comment>
<organism evidence="2 3">
    <name type="scientific">Novosphingobium bradum</name>
    <dbReference type="NCBI Taxonomy" id="1737444"/>
    <lineage>
        <taxon>Bacteria</taxon>
        <taxon>Pseudomonadati</taxon>
        <taxon>Pseudomonadota</taxon>
        <taxon>Alphaproteobacteria</taxon>
        <taxon>Sphingomonadales</taxon>
        <taxon>Sphingomonadaceae</taxon>
        <taxon>Novosphingobium</taxon>
    </lineage>
</organism>
<feature type="transmembrane region" description="Helical" evidence="1">
    <location>
        <begin position="367"/>
        <end position="387"/>
    </location>
</feature>
<feature type="transmembrane region" description="Helical" evidence="1">
    <location>
        <begin position="57"/>
        <end position="81"/>
    </location>
</feature>
<sequence>MAGIGFQLERMARQGGIAGFAGATLHGAVISCGPWLLTVLAILLLHRWTQAHSHAAVTITIQAVLTYAFSLSVVVAMPFALAGIRLASDLVYSADRDAIPRLLIAVLNRASAVALVVGFGLFWIMAGLPPMAAMLAVAILVLLTQIAVIGPFLTTTHRHDAIILAYGLGTVGGALLVIGLNLTGLVPVLATVALALAFTELALIAALRGEFPAPCTAGTGPALDVRPVIHVALAGLANALALWIDKWLLWWATQSTAVAGSLRVNSIYDPASFIGLLTLVPGLSLILLLSETRLERAFWRFARACTGTARLNRIEEARHDLADLILSQLRLLASLQIVIAALCWVLAPEIFRHLGYDPRGLFSFRFTVVGAVFHLITIYVTIVLSYYDLFGRILLVWVVFALGSAAGTLAMWHLGVAGLGWGYLCGAMAAAVVGLAMLGNATVQLVYLMFVANNPSLVGEARYWA</sequence>
<keyword evidence="1" id="KW-1133">Transmembrane helix</keyword>
<feature type="transmembrane region" description="Helical" evidence="1">
    <location>
        <begin position="131"/>
        <end position="154"/>
    </location>
</feature>
<feature type="transmembrane region" description="Helical" evidence="1">
    <location>
        <begin position="420"/>
        <end position="439"/>
    </location>
</feature>
<feature type="transmembrane region" description="Helical" evidence="1">
    <location>
        <begin position="271"/>
        <end position="290"/>
    </location>
</feature>
<evidence type="ECO:0000256" key="1">
    <source>
        <dbReference type="SAM" id="Phobius"/>
    </source>
</evidence>
<keyword evidence="1" id="KW-0472">Membrane</keyword>
<protein>
    <submittedName>
        <fullName evidence="2">Exopolysaccharide Pel transporter PelG</fullName>
    </submittedName>
</protein>
<feature type="transmembrane region" description="Helical" evidence="1">
    <location>
        <begin position="394"/>
        <end position="414"/>
    </location>
</feature>
<proteinExistence type="predicted"/>
<dbReference type="Proteomes" id="UP001595604">
    <property type="component" value="Unassembled WGS sequence"/>
</dbReference>
<evidence type="ECO:0000313" key="3">
    <source>
        <dbReference type="Proteomes" id="UP001595604"/>
    </source>
</evidence>
<keyword evidence="3" id="KW-1185">Reference proteome</keyword>
<feature type="transmembrane region" description="Helical" evidence="1">
    <location>
        <begin position="188"/>
        <end position="207"/>
    </location>
</feature>
<gene>
    <name evidence="2" type="primary">pelG</name>
    <name evidence="2" type="ORF">ACFOD9_10240</name>
</gene>
<feature type="transmembrane region" description="Helical" evidence="1">
    <location>
        <begin position="329"/>
        <end position="347"/>
    </location>
</feature>
<feature type="transmembrane region" description="Helical" evidence="1">
    <location>
        <begin position="161"/>
        <end position="182"/>
    </location>
</feature>
<reference evidence="3" key="1">
    <citation type="journal article" date="2019" name="Int. J. Syst. Evol. Microbiol.">
        <title>The Global Catalogue of Microorganisms (GCM) 10K type strain sequencing project: providing services to taxonomists for standard genome sequencing and annotation.</title>
        <authorList>
            <consortium name="The Broad Institute Genomics Platform"/>
            <consortium name="The Broad Institute Genome Sequencing Center for Infectious Disease"/>
            <person name="Wu L."/>
            <person name="Ma J."/>
        </authorList>
    </citation>
    <scope>NUCLEOTIDE SEQUENCE [LARGE SCALE GENOMIC DNA]</scope>
    <source>
        <strain evidence="3">KCTC 42984</strain>
    </source>
</reference>
<accession>A0ABV7IPN7</accession>
<feature type="transmembrane region" description="Helical" evidence="1">
    <location>
        <begin position="228"/>
        <end position="251"/>
    </location>
</feature>
<feature type="transmembrane region" description="Helical" evidence="1">
    <location>
        <begin position="20"/>
        <end position="45"/>
    </location>
</feature>
<evidence type="ECO:0000313" key="2">
    <source>
        <dbReference type="EMBL" id="MFC3174631.1"/>
    </source>
</evidence>
<dbReference type="InterPro" id="IPR031617">
    <property type="entry name" value="PelG"/>
</dbReference>
<keyword evidence="1" id="KW-0812">Transmembrane</keyword>
<dbReference type="Pfam" id="PF16933">
    <property type="entry name" value="PelG"/>
    <property type="match status" value="1"/>
</dbReference>
<feature type="transmembrane region" description="Helical" evidence="1">
    <location>
        <begin position="102"/>
        <end position="125"/>
    </location>
</feature>